<reference evidence="1" key="1">
    <citation type="journal article" date="2014" name="Front. Microbiol.">
        <title>High frequency of phylogenetically diverse reductive dehalogenase-homologous genes in deep subseafloor sedimentary metagenomes.</title>
        <authorList>
            <person name="Kawai M."/>
            <person name="Futagami T."/>
            <person name="Toyoda A."/>
            <person name="Takaki Y."/>
            <person name="Nishi S."/>
            <person name="Hori S."/>
            <person name="Arai W."/>
            <person name="Tsubouchi T."/>
            <person name="Morono Y."/>
            <person name="Uchiyama I."/>
            <person name="Ito T."/>
            <person name="Fujiyama A."/>
            <person name="Inagaki F."/>
            <person name="Takami H."/>
        </authorList>
    </citation>
    <scope>NUCLEOTIDE SEQUENCE</scope>
    <source>
        <strain evidence="1">Expedition CK06-06</strain>
    </source>
</reference>
<organism evidence="1">
    <name type="scientific">marine sediment metagenome</name>
    <dbReference type="NCBI Taxonomy" id="412755"/>
    <lineage>
        <taxon>unclassified sequences</taxon>
        <taxon>metagenomes</taxon>
        <taxon>ecological metagenomes</taxon>
    </lineage>
</organism>
<sequence length="169" mass="18145">MTAKARILLAVASVAAAAVVVSVVIVTMSGSSVASEPLSPYSDFQLYDLEELETLQVKLTYVGPQKKPTQTLAFTSSFNTLDMSRFVPYRQPDIHYSNDDITLRTCTASPEELDLLIDKAGELEAVTNGGVAAEPIVSFMLFNSTEAGDKGFDVILNEADTAALFDKIG</sequence>
<comment type="caution">
    <text evidence="1">The sequence shown here is derived from an EMBL/GenBank/DDBJ whole genome shotgun (WGS) entry which is preliminary data.</text>
</comment>
<proteinExistence type="predicted"/>
<accession>X0RQV9</accession>
<name>X0RQV9_9ZZZZ</name>
<feature type="non-terminal residue" evidence="1">
    <location>
        <position position="169"/>
    </location>
</feature>
<gene>
    <name evidence="1" type="ORF">S01H1_17342</name>
</gene>
<protein>
    <submittedName>
        <fullName evidence="1">Uncharacterized protein</fullName>
    </submittedName>
</protein>
<evidence type="ECO:0000313" key="1">
    <source>
        <dbReference type="EMBL" id="GAF71168.1"/>
    </source>
</evidence>
<dbReference type="AlphaFoldDB" id="X0RQV9"/>
<dbReference type="EMBL" id="BARS01009191">
    <property type="protein sequence ID" value="GAF71168.1"/>
    <property type="molecule type" value="Genomic_DNA"/>
</dbReference>